<gene>
    <name evidence="1" type="ORF">DDE19_31705</name>
</gene>
<evidence type="ECO:0000313" key="1">
    <source>
        <dbReference type="EMBL" id="RQX10756.1"/>
    </source>
</evidence>
<dbReference type="OrthoDB" id="3381025at2"/>
<proteinExistence type="predicted"/>
<dbReference type="AlphaFoldDB" id="A0A3N9XC78"/>
<evidence type="ECO:0000313" key="2">
    <source>
        <dbReference type="Proteomes" id="UP000278981"/>
    </source>
</evidence>
<dbReference type="RefSeq" id="WP_124822914.1">
    <property type="nucleotide sequence ID" value="NZ_QDGB01000388.1"/>
</dbReference>
<sequence length="114" mass="12418">MTPTTHAASLFGVPPERVAEEHLDVVVPQPPYGRDGQWVRIVSAGESNDPEDLVDLGMAGQAHWFGHEGAWFVTVAGSGTAIYPSEYLDFAPVPTNEEVDELRRYLARSAEPPS</sequence>
<dbReference type="Proteomes" id="UP000278981">
    <property type="component" value="Unassembled WGS sequence"/>
</dbReference>
<dbReference type="EMBL" id="QDGB01000388">
    <property type="protein sequence ID" value="RQX10756.1"/>
    <property type="molecule type" value="Genomic_DNA"/>
</dbReference>
<comment type="caution">
    <text evidence="1">The sequence shown here is derived from an EMBL/GenBank/DDBJ whole genome shotgun (WGS) entry which is preliminary data.</text>
</comment>
<name>A0A3N9XC78_9ACTN</name>
<accession>A0A3N9XC78</accession>
<organism evidence="1 2">
    <name type="scientific">Micromonospora ureilytica</name>
    <dbReference type="NCBI Taxonomy" id="709868"/>
    <lineage>
        <taxon>Bacteria</taxon>
        <taxon>Bacillati</taxon>
        <taxon>Actinomycetota</taxon>
        <taxon>Actinomycetes</taxon>
        <taxon>Micromonosporales</taxon>
        <taxon>Micromonosporaceae</taxon>
        <taxon>Micromonospora</taxon>
    </lineage>
</organism>
<reference evidence="1 2" key="1">
    <citation type="submission" date="2018-04" db="EMBL/GenBank/DDBJ databases">
        <title>Micromonosporas from Atacama Desert.</title>
        <authorList>
            <person name="Carro L."/>
            <person name="Klenk H.-P."/>
            <person name="Goodfellow M."/>
        </authorList>
    </citation>
    <scope>NUCLEOTIDE SEQUENCE [LARGE SCALE GENOMIC DNA]</scope>
    <source>
        <strain evidence="1 2">LB19</strain>
    </source>
</reference>
<protein>
    <submittedName>
        <fullName evidence="1">Uncharacterized protein</fullName>
    </submittedName>
</protein>